<name>A0A8J4UI81_CLAMG</name>
<evidence type="ECO:0000313" key="1">
    <source>
        <dbReference type="EMBL" id="KAF5909083.1"/>
    </source>
</evidence>
<dbReference type="Pfam" id="PF16025">
    <property type="entry name" value="CaM_bind"/>
    <property type="match status" value="1"/>
</dbReference>
<accession>A0A8J4UI81</accession>
<dbReference type="GO" id="GO:0007099">
    <property type="term" value="P:centriole replication"/>
    <property type="evidence" value="ECO:0007669"/>
    <property type="project" value="InterPro"/>
</dbReference>
<dbReference type="InterPro" id="IPR033207">
    <property type="entry name" value="CCP110"/>
</dbReference>
<gene>
    <name evidence="1" type="ORF">DAT39_001248</name>
</gene>
<dbReference type="EMBL" id="QNUK01000008">
    <property type="protein sequence ID" value="KAF5909083.1"/>
    <property type="molecule type" value="Genomic_DNA"/>
</dbReference>
<dbReference type="PANTHER" id="PTHR13594">
    <property type="entry name" value="CENTRIOLAR COILED-COIL PROTEIN OF 110 KDA"/>
    <property type="match status" value="1"/>
</dbReference>
<dbReference type="GO" id="GO:0005814">
    <property type="term" value="C:centriole"/>
    <property type="evidence" value="ECO:0007669"/>
    <property type="project" value="InterPro"/>
</dbReference>
<comment type="caution">
    <text evidence="1">The sequence shown here is derived from an EMBL/GenBank/DDBJ whole genome shotgun (WGS) entry which is preliminary data.</text>
</comment>
<protein>
    <submittedName>
        <fullName evidence="1">Centriolar coiled-coil protein</fullName>
    </submittedName>
</protein>
<proteinExistence type="predicted"/>
<reference evidence="1" key="1">
    <citation type="submission" date="2020-07" db="EMBL/GenBank/DDBJ databases">
        <title>Clarias magur genome sequencing, assembly and annotation.</title>
        <authorList>
            <person name="Kushwaha B."/>
            <person name="Kumar R."/>
            <person name="Das P."/>
            <person name="Joshi C.G."/>
            <person name="Kumar D."/>
            <person name="Nagpure N.S."/>
            <person name="Pandey M."/>
            <person name="Agarwal S."/>
            <person name="Srivastava S."/>
            <person name="Singh M."/>
            <person name="Sahoo L."/>
            <person name="Jayasankar P."/>
            <person name="Meher P.K."/>
            <person name="Koringa P.G."/>
            <person name="Iquebal M.A."/>
            <person name="Das S.P."/>
            <person name="Bit A."/>
            <person name="Patnaik S."/>
            <person name="Patel N."/>
            <person name="Shah T.M."/>
            <person name="Hinsu A."/>
            <person name="Jena J.K."/>
        </authorList>
    </citation>
    <scope>NUCLEOTIDE SEQUENCE</scope>
    <source>
        <strain evidence="1">CIFAMagur01</strain>
        <tissue evidence="1">Testis</tissue>
    </source>
</reference>
<dbReference type="GO" id="GO:0032465">
    <property type="term" value="P:regulation of cytokinesis"/>
    <property type="evidence" value="ECO:0007669"/>
    <property type="project" value="InterPro"/>
</dbReference>
<feature type="non-terminal residue" evidence="1">
    <location>
        <position position="328"/>
    </location>
</feature>
<feature type="non-terminal residue" evidence="1">
    <location>
        <position position="1"/>
    </location>
</feature>
<sequence>REKEEEHAENVKKTDKRLNCTVMESYEEFCLKSLARMHMESGCRASHNHMEAQSSIRFHGSHALLPKLSDQQRAEMAEQRQRAVQREAERHTVRIRSLLNRVQDVIQHEQLQKGQVDEVYQVVEAPCIQNTTQPQIVKKEKTQHNQCSVTVNHQRLPPAPFNQSYDVGSPSQTTLRPQEQQKAACRLTAAARGFLTRRLLQTEKIKLLNKIIQDSIEVIRAFQAATHQRRASFTMQDLRLQYRVRAQLHTARCDVHEIFFAWPLSDRIALLQQDRELHNERRRKVKSEQNTPCQSSVTQNSLGFIRQRMLQQTQSQNTPVFSQKLKPA</sequence>
<dbReference type="GO" id="GO:0032053">
    <property type="term" value="P:ciliary basal body organization"/>
    <property type="evidence" value="ECO:0007669"/>
    <property type="project" value="TreeGrafter"/>
</dbReference>
<dbReference type="OrthoDB" id="10028852at2759"/>
<dbReference type="Proteomes" id="UP000727407">
    <property type="component" value="Unassembled WGS sequence"/>
</dbReference>
<organism evidence="1 2">
    <name type="scientific">Clarias magur</name>
    <name type="common">Asian catfish</name>
    <name type="synonym">Macropteronotus magur</name>
    <dbReference type="NCBI Taxonomy" id="1594786"/>
    <lineage>
        <taxon>Eukaryota</taxon>
        <taxon>Metazoa</taxon>
        <taxon>Chordata</taxon>
        <taxon>Craniata</taxon>
        <taxon>Vertebrata</taxon>
        <taxon>Euteleostomi</taxon>
        <taxon>Actinopterygii</taxon>
        <taxon>Neopterygii</taxon>
        <taxon>Teleostei</taxon>
        <taxon>Ostariophysi</taxon>
        <taxon>Siluriformes</taxon>
        <taxon>Clariidae</taxon>
        <taxon>Clarias</taxon>
    </lineage>
</organism>
<dbReference type="PROSITE" id="PS50096">
    <property type="entry name" value="IQ"/>
    <property type="match status" value="1"/>
</dbReference>
<evidence type="ECO:0000313" key="2">
    <source>
        <dbReference type="Proteomes" id="UP000727407"/>
    </source>
</evidence>
<dbReference type="GO" id="GO:1903723">
    <property type="term" value="P:negative regulation of centriole elongation"/>
    <property type="evidence" value="ECO:0007669"/>
    <property type="project" value="TreeGrafter"/>
</dbReference>
<dbReference type="AlphaFoldDB" id="A0A8J4UI81"/>
<keyword evidence="2" id="KW-1185">Reference proteome</keyword>
<dbReference type="PANTHER" id="PTHR13594:SF1">
    <property type="entry name" value="CENTRIOLAR COILED-COIL PROTEIN OF 110 KDA"/>
    <property type="match status" value="1"/>
</dbReference>